<evidence type="ECO:0000256" key="1">
    <source>
        <dbReference type="SAM" id="MobiDB-lite"/>
    </source>
</evidence>
<dbReference type="InterPro" id="IPR043443">
    <property type="entry name" value="FYB1/2-like"/>
</dbReference>
<dbReference type="PANTHER" id="PTHR16830:SF11">
    <property type="entry name" value="PML-RARA-REGULATED ADAPTER MOLECULE 1"/>
    <property type="match status" value="1"/>
</dbReference>
<sequence length="147" mass="15608">PQRNPAQQTRPLAKDKGAPAAPAKGTALAASLDAAGSPFGTGHPALPRRKPLPHVRALGARPAKPRRPPVVDLEKFAAAARPRLPVCPATEPPRSAQLGLPNRHLPRHRDEDEVYDDVEPIGLLRRGQGFPLPSPSRLPAYPRPGGG</sequence>
<gene>
    <name evidence="2" type="ORF">N340_09125</name>
</gene>
<dbReference type="EMBL" id="KL462400">
    <property type="protein sequence ID" value="KFV13960.1"/>
    <property type="molecule type" value="Genomic_DNA"/>
</dbReference>
<feature type="non-terminal residue" evidence="2">
    <location>
        <position position="1"/>
    </location>
</feature>
<proteinExistence type="predicted"/>
<evidence type="ECO:0000313" key="2">
    <source>
        <dbReference type="EMBL" id="KFV13960.1"/>
    </source>
</evidence>
<dbReference type="PANTHER" id="PTHR16830">
    <property type="entry name" value="SH2 CONTAINING ADAPTOR PRAM-1 RELATED"/>
    <property type="match status" value="1"/>
</dbReference>
<feature type="non-terminal residue" evidence="2">
    <location>
        <position position="147"/>
    </location>
</feature>
<name>A0A093CDG8_TAUER</name>
<organism evidence="2 3">
    <name type="scientific">Tauraco erythrolophus</name>
    <name type="common">Red-crested turaco</name>
    <dbReference type="NCBI Taxonomy" id="121530"/>
    <lineage>
        <taxon>Eukaryota</taxon>
        <taxon>Metazoa</taxon>
        <taxon>Chordata</taxon>
        <taxon>Craniata</taxon>
        <taxon>Vertebrata</taxon>
        <taxon>Euteleostomi</taxon>
        <taxon>Archelosauria</taxon>
        <taxon>Archosauria</taxon>
        <taxon>Dinosauria</taxon>
        <taxon>Saurischia</taxon>
        <taxon>Theropoda</taxon>
        <taxon>Coelurosauria</taxon>
        <taxon>Aves</taxon>
        <taxon>Neognathae</taxon>
        <taxon>Neoaves</taxon>
        <taxon>Otidimorphae</taxon>
        <taxon>Musophagiformes</taxon>
        <taxon>Musophagidae</taxon>
        <taxon>Tauraco</taxon>
    </lineage>
</organism>
<dbReference type="AlphaFoldDB" id="A0A093CDG8"/>
<dbReference type="GO" id="GO:0072659">
    <property type="term" value="P:protein localization to plasma membrane"/>
    <property type="evidence" value="ECO:0007669"/>
    <property type="project" value="TreeGrafter"/>
</dbReference>
<dbReference type="Proteomes" id="UP000053661">
    <property type="component" value="Unassembled WGS sequence"/>
</dbReference>
<feature type="region of interest" description="Disordered" evidence="1">
    <location>
        <begin position="1"/>
        <end position="70"/>
    </location>
</feature>
<reference evidence="2 3" key="1">
    <citation type="submission" date="2014-04" db="EMBL/GenBank/DDBJ databases">
        <title>Genome evolution of avian class.</title>
        <authorList>
            <person name="Zhang G."/>
            <person name="Li C."/>
        </authorList>
    </citation>
    <scope>NUCLEOTIDE SEQUENCE [LARGE SCALE GENOMIC DNA]</scope>
    <source>
        <strain evidence="2">BGI_N340</strain>
    </source>
</reference>
<protein>
    <submittedName>
        <fullName evidence="2">Uncharacterized protein</fullName>
    </submittedName>
</protein>
<dbReference type="GO" id="GO:0007229">
    <property type="term" value="P:integrin-mediated signaling pathway"/>
    <property type="evidence" value="ECO:0007669"/>
    <property type="project" value="InterPro"/>
</dbReference>
<feature type="compositionally biased region" description="Low complexity" evidence="1">
    <location>
        <begin position="18"/>
        <end position="30"/>
    </location>
</feature>
<accession>A0A093CDG8</accession>
<keyword evidence="3" id="KW-1185">Reference proteome</keyword>
<feature type="region of interest" description="Disordered" evidence="1">
    <location>
        <begin position="84"/>
        <end position="147"/>
    </location>
</feature>
<evidence type="ECO:0000313" key="3">
    <source>
        <dbReference type="Proteomes" id="UP000053661"/>
    </source>
</evidence>
<dbReference type="GO" id="GO:0050852">
    <property type="term" value="P:T cell receptor signaling pathway"/>
    <property type="evidence" value="ECO:0007669"/>
    <property type="project" value="TreeGrafter"/>
</dbReference>
<dbReference type="GO" id="GO:0005886">
    <property type="term" value="C:plasma membrane"/>
    <property type="evidence" value="ECO:0007669"/>
    <property type="project" value="InterPro"/>
</dbReference>
<feature type="compositionally biased region" description="Polar residues" evidence="1">
    <location>
        <begin position="1"/>
        <end position="10"/>
    </location>
</feature>